<keyword evidence="3" id="KW-1185">Reference proteome</keyword>
<dbReference type="InterPro" id="IPR053158">
    <property type="entry name" value="CapK_Type1_Caps_Biosynth"/>
</dbReference>
<evidence type="ECO:0000256" key="1">
    <source>
        <dbReference type="SAM" id="MobiDB-lite"/>
    </source>
</evidence>
<dbReference type="RefSeq" id="WP_130110268.1">
    <property type="nucleotide sequence ID" value="NZ_CP035806.1"/>
</dbReference>
<accession>A0A4P6KFE2</accession>
<feature type="compositionally biased region" description="Basic and acidic residues" evidence="1">
    <location>
        <begin position="95"/>
        <end position="111"/>
    </location>
</feature>
<reference evidence="2 3" key="1">
    <citation type="submission" date="2019-02" db="EMBL/GenBank/DDBJ databases">
        <authorList>
            <person name="Sun L."/>
            <person name="Pan D."/>
            <person name="Wu X."/>
        </authorList>
    </citation>
    <scope>NUCLEOTIDE SEQUENCE [LARGE SCALE GENOMIC DNA]</scope>
    <source>
        <strain evidence="2 3">JW-1</strain>
    </source>
</reference>
<dbReference type="OrthoDB" id="580775at2"/>
<feature type="region of interest" description="Disordered" evidence="1">
    <location>
        <begin position="95"/>
        <end position="121"/>
    </location>
</feature>
<dbReference type="AlphaFoldDB" id="A0A4P6KFE2"/>
<dbReference type="InterPro" id="IPR042099">
    <property type="entry name" value="ANL_N_sf"/>
</dbReference>
<keyword evidence="2" id="KW-0436">Ligase</keyword>
<evidence type="ECO:0000313" key="2">
    <source>
        <dbReference type="EMBL" id="QBE49137.1"/>
    </source>
</evidence>
<organism evidence="2 3">
    <name type="scientific">Leucobacter triazinivorans</name>
    <dbReference type="NCBI Taxonomy" id="1784719"/>
    <lineage>
        <taxon>Bacteria</taxon>
        <taxon>Bacillati</taxon>
        <taxon>Actinomycetota</taxon>
        <taxon>Actinomycetes</taxon>
        <taxon>Micrococcales</taxon>
        <taxon>Microbacteriaceae</taxon>
        <taxon>Leucobacter</taxon>
    </lineage>
</organism>
<dbReference type="EMBL" id="CP035806">
    <property type="protein sequence ID" value="QBE49137.1"/>
    <property type="molecule type" value="Genomic_DNA"/>
</dbReference>
<gene>
    <name evidence="2" type="ORF">EVS81_10015</name>
</gene>
<protein>
    <submittedName>
        <fullName evidence="2">Phenylacetate--CoA ligase family protein</fullName>
    </submittedName>
</protein>
<dbReference type="PANTHER" id="PTHR36932">
    <property type="entry name" value="CAPSULAR POLYSACCHARIDE BIOSYNTHESIS PROTEIN"/>
    <property type="match status" value="1"/>
</dbReference>
<dbReference type="KEGG" id="ltr:EVS81_10015"/>
<name>A0A4P6KFE2_9MICO</name>
<evidence type="ECO:0000313" key="3">
    <source>
        <dbReference type="Proteomes" id="UP000289260"/>
    </source>
</evidence>
<dbReference type="Gene3D" id="3.40.50.12780">
    <property type="entry name" value="N-terminal domain of ligase-like"/>
    <property type="match status" value="1"/>
</dbReference>
<sequence length="447" mass="50565">MGLAQTAFEVKSRTVRRRSGRFFDELLRAERLPRERIVELQAERAARIARFAAAHTDYYARTFAECGANLARLEDPEQWQRLPVVERAMVKEHRSEFVSSESTRRTAREAKTGGSSGEPLRLQQDARVPTLAHAWRMYRWWGVEPWDNLARVGRWGFGVADTLRTAVTWWPSRQIYLDAQLFDRTTMRAFHRAIVRTRPALIEGYVGAMLEFADFLEAEGLTIPTPRAIATTAAPLTENARHRLETVTGAPVYDEYRGSEINWMAAECRERSGLHVFADTRRIEILGPGGEPVPPGVVGDIVVTDLLNRVFPMIRYRVGDRGRFVEGECPCGVTLPMIAQPEGRTTDIVRLPSGRLINHGLMAMFADHPEAVRVFQIVQAADYSLRIRIVRGDDPRGEEHIERAVAKVRRRIDDEVPIAVEYVDHLPQTGGKTKYLISEITAGQAAE</sequence>
<proteinExistence type="predicted"/>
<dbReference type="SUPFAM" id="SSF56801">
    <property type="entry name" value="Acetyl-CoA synthetase-like"/>
    <property type="match status" value="1"/>
</dbReference>
<dbReference type="GO" id="GO:0016874">
    <property type="term" value="F:ligase activity"/>
    <property type="evidence" value="ECO:0007669"/>
    <property type="project" value="UniProtKB-KW"/>
</dbReference>
<dbReference type="PANTHER" id="PTHR36932:SF1">
    <property type="entry name" value="CAPSULAR POLYSACCHARIDE BIOSYNTHESIS PROTEIN"/>
    <property type="match status" value="1"/>
</dbReference>
<dbReference type="Proteomes" id="UP000289260">
    <property type="component" value="Chromosome"/>
</dbReference>